<dbReference type="Pfam" id="PF10447">
    <property type="entry name" value="EXOSC1"/>
    <property type="match status" value="1"/>
</dbReference>
<dbReference type="SUPFAM" id="SSF50249">
    <property type="entry name" value="Nucleic acid-binding proteins"/>
    <property type="match status" value="1"/>
</dbReference>
<proteinExistence type="predicted"/>
<name>A0A0L0P6V8_CANAR</name>
<evidence type="ECO:0000259" key="4">
    <source>
        <dbReference type="Pfam" id="PF10447"/>
    </source>
</evidence>
<evidence type="ECO:0000256" key="1">
    <source>
        <dbReference type="ARBA" id="ARBA00004604"/>
    </source>
</evidence>
<dbReference type="InterPro" id="IPR012340">
    <property type="entry name" value="NA-bd_OB-fold"/>
</dbReference>
<evidence type="ECO:0000313" key="6">
    <source>
        <dbReference type="Proteomes" id="UP000037122"/>
    </source>
</evidence>
<comment type="subcellular location">
    <subcellularLocation>
        <location evidence="1">Nucleus</location>
        <location evidence="1">Nucleolus</location>
    </subcellularLocation>
</comment>
<keyword evidence="2" id="KW-0963">Cytoplasm</keyword>
<dbReference type="PANTHER" id="PTHR12686">
    <property type="entry name" value="3'-5' EXORIBONUCLEASE CSL4-RELATED"/>
    <property type="match status" value="1"/>
</dbReference>
<dbReference type="GO" id="GO:0006396">
    <property type="term" value="P:RNA processing"/>
    <property type="evidence" value="ECO:0007669"/>
    <property type="project" value="InterPro"/>
</dbReference>
<dbReference type="VEuPathDB" id="FungiDB:B9J08_004983"/>
<dbReference type="InterPro" id="IPR019495">
    <property type="entry name" value="EXOSC1_C"/>
</dbReference>
<dbReference type="VEuPathDB" id="FungiDB:QG37_01104"/>
<dbReference type="VEuPathDB" id="FungiDB:CJJ07_003111"/>
<dbReference type="VEuPathDB" id="FungiDB:CJJ09_004373"/>
<dbReference type="Gene3D" id="2.40.50.140">
    <property type="entry name" value="Nucleic acid-binding proteins"/>
    <property type="match status" value="1"/>
</dbReference>
<dbReference type="GO" id="GO:0005737">
    <property type="term" value="C:cytoplasm"/>
    <property type="evidence" value="ECO:0007669"/>
    <property type="project" value="TreeGrafter"/>
</dbReference>
<feature type="domain" description="Exosome complex component CSL4 C-terminal" evidence="4">
    <location>
        <begin position="105"/>
        <end position="222"/>
    </location>
</feature>
<dbReference type="Proteomes" id="UP000037122">
    <property type="component" value="Unassembled WGS sequence"/>
</dbReference>
<dbReference type="GO" id="GO:0000176">
    <property type="term" value="C:nuclear exosome (RNase complex)"/>
    <property type="evidence" value="ECO:0007669"/>
    <property type="project" value="TreeGrafter"/>
</dbReference>
<reference evidence="6" key="1">
    <citation type="journal article" date="2015" name="BMC Genomics">
        <title>Draft genome of a commonly misdiagnosed multidrug resistant pathogen Candida auris.</title>
        <authorList>
            <person name="Chatterjee S."/>
            <person name="Alampalli S.V."/>
            <person name="Nageshan R.K."/>
            <person name="Chettiar S.T."/>
            <person name="Joshi S."/>
            <person name="Tatu U.S."/>
        </authorList>
    </citation>
    <scope>NUCLEOTIDE SEQUENCE [LARGE SCALE GENOMIC DNA]</scope>
    <source>
        <strain evidence="6">6684</strain>
    </source>
</reference>
<comment type="caution">
    <text evidence="5">The sequence shown here is derived from an EMBL/GenBank/DDBJ whole genome shotgun (WGS) entry which is preliminary data.</text>
</comment>
<dbReference type="AlphaFoldDB" id="A0A0L0P6V8"/>
<evidence type="ECO:0000256" key="2">
    <source>
        <dbReference type="ARBA" id="ARBA00022490"/>
    </source>
</evidence>
<keyword evidence="3" id="KW-0271">Exosome</keyword>
<dbReference type="PANTHER" id="PTHR12686:SF8">
    <property type="entry name" value="EXOSOME COMPLEX COMPONENT CSL4"/>
    <property type="match status" value="1"/>
</dbReference>
<evidence type="ECO:0000313" key="5">
    <source>
        <dbReference type="EMBL" id="KNE01766.1"/>
    </source>
</evidence>
<dbReference type="Gene3D" id="2.40.50.880">
    <property type="match status" value="1"/>
</dbReference>
<evidence type="ECO:0000256" key="3">
    <source>
        <dbReference type="ARBA" id="ARBA00022835"/>
    </source>
</evidence>
<gene>
    <name evidence="5" type="ORF">QG37_01104</name>
</gene>
<organism evidence="5 6">
    <name type="scientific">Candidozyma auris</name>
    <name type="common">Yeast</name>
    <name type="synonym">Candida auris</name>
    <dbReference type="NCBI Taxonomy" id="498019"/>
    <lineage>
        <taxon>Eukaryota</taxon>
        <taxon>Fungi</taxon>
        <taxon>Dikarya</taxon>
        <taxon>Ascomycota</taxon>
        <taxon>Saccharomycotina</taxon>
        <taxon>Pichiomycetes</taxon>
        <taxon>Metschnikowiaceae</taxon>
        <taxon>Candidozyma</taxon>
    </lineage>
</organism>
<dbReference type="VEuPathDB" id="FungiDB:CJI96_0003773"/>
<dbReference type="VEuPathDB" id="FungiDB:CJI97_005066"/>
<accession>A0A0L0P6V8</accession>
<dbReference type="InterPro" id="IPR039771">
    <property type="entry name" value="Csl4"/>
</dbReference>
<dbReference type="GO" id="GO:0005730">
    <property type="term" value="C:nucleolus"/>
    <property type="evidence" value="ECO:0007669"/>
    <property type="project" value="UniProtKB-SubCell"/>
</dbReference>
<protein>
    <recommendedName>
        <fullName evidence="4">Exosome complex component CSL4 C-terminal domain-containing protein</fullName>
    </recommendedName>
</protein>
<sequence length="278" mass="29540">MTRTAVPGQYLMAAVEEENGIFKRYFPGKGAILTTLDVENGQAEVILATVLGSVVVQELAKKDEEEDTREKQYLVSVVSGNEYATFAKEIDANAQSVVSATSTNLPREGDVVLVKVIRLNSRQATCEILCKEGSGNVASDSGMGSNGTSAQYSVPMGGGSQLLSSYGAVASNTLAGAQPVDVGEAFRGLIRSQDVRSTDRDKVRIVDCFRPGDVVRASVLSLGDGSNYYLTTARNDLGVVFAKSEGGAGDIMVALDWETMVCEKTGVIEKRKCAKLFA</sequence>
<dbReference type="EMBL" id="LGST01000008">
    <property type="protein sequence ID" value="KNE01766.1"/>
    <property type="molecule type" value="Genomic_DNA"/>
</dbReference>
<dbReference type="GO" id="GO:0003723">
    <property type="term" value="F:RNA binding"/>
    <property type="evidence" value="ECO:0007669"/>
    <property type="project" value="InterPro"/>
</dbReference>